<dbReference type="EMBL" id="JAYJLD010000005">
    <property type="protein sequence ID" value="MEB3100989.1"/>
    <property type="molecule type" value="Genomic_DNA"/>
</dbReference>
<dbReference type="InterPro" id="IPR009875">
    <property type="entry name" value="PilZ_domain"/>
</dbReference>
<dbReference type="Proteomes" id="UP001310386">
    <property type="component" value="Unassembled WGS sequence"/>
</dbReference>
<dbReference type="SUPFAM" id="SSF141371">
    <property type="entry name" value="PilZ domain-like"/>
    <property type="match status" value="1"/>
</dbReference>
<dbReference type="Pfam" id="PF03446">
    <property type="entry name" value="NAD_binding_2"/>
    <property type="match status" value="1"/>
</dbReference>
<accession>A0ABU5ZER4</accession>
<dbReference type="PROSITE" id="PS00895">
    <property type="entry name" value="3_HYDROXYISOBUT_DH"/>
    <property type="match status" value="1"/>
</dbReference>
<feature type="domain" description="PilZ" evidence="4">
    <location>
        <begin position="314"/>
        <end position="419"/>
    </location>
</feature>
<sequence>MKTIGFIGLGTMGLPMAANLAKKGFHVIAYNRTSEKTAELEKIGAEAAGSPAEAARSADTLFTMVSNDNALSEVLYGSGGIMEGVHPGLTVIDCSTVSPRLSLRIHRDLAAHFVNFLDAPVSGGKLAATDGTLTFMVGGSHDVFLENLDVFQGMGRRIVYMGPAGSGSQTKLAHNTIAAINNAALSEGLAMAARSGIDLERFFEVVLNGAAASKQAELKRDKILKRDFAPQFSLELMLKDLDLSSDFAAGMKLPMPLMQTARSLFQIAEGKGLGALDFSSVVRCYEDWIGQPIGGKVPTTDKPQSLDGETSGSERRKNARVTLNIRLQLSVYQWEREGAFSGQIIEGILQDLSESGLQIASKFPLAKDMFVVIHFPEEAGLPPITGRIIRVETREGLFTYGCMLSGLPPHTRKQLEKYVRLHAEKQQ</sequence>
<name>A0ABU5ZER4_9BACL</name>
<reference evidence="6" key="1">
    <citation type="submission" date="2023-12" db="EMBL/GenBank/DDBJ databases">
        <title>Fervidustalea candida gen. nov., sp. nov., a novel member of the family Paenibacillaceae isolated from a geothermal area.</title>
        <authorList>
            <person name="Li W.-J."/>
            <person name="Jiao J.-Y."/>
            <person name="Chen Y."/>
        </authorList>
    </citation>
    <scope>NUCLEOTIDE SEQUENCE</scope>
    <source>
        <strain evidence="6">SYSU GA230002</strain>
    </source>
</reference>
<dbReference type="Gene3D" id="2.40.10.220">
    <property type="entry name" value="predicted glycosyltransferase like domains"/>
    <property type="match status" value="1"/>
</dbReference>
<organism evidence="6 7">
    <name type="scientific">Ferviditalea candida</name>
    <dbReference type="NCBI Taxonomy" id="3108399"/>
    <lineage>
        <taxon>Bacteria</taxon>
        <taxon>Bacillati</taxon>
        <taxon>Bacillota</taxon>
        <taxon>Bacilli</taxon>
        <taxon>Bacillales</taxon>
        <taxon>Paenibacillaceae</taxon>
        <taxon>Ferviditalea</taxon>
    </lineage>
</organism>
<evidence type="ECO:0000256" key="2">
    <source>
        <dbReference type="SAM" id="MobiDB-lite"/>
    </source>
</evidence>
<feature type="domain" description="6-phosphogluconate dehydrogenase NADP-binding" evidence="3">
    <location>
        <begin position="3"/>
        <end position="162"/>
    </location>
</feature>
<dbReference type="InterPro" id="IPR029154">
    <property type="entry name" value="HIBADH-like_NADP-bd"/>
</dbReference>
<dbReference type="Pfam" id="PF07238">
    <property type="entry name" value="PilZ"/>
    <property type="match status" value="1"/>
</dbReference>
<dbReference type="Pfam" id="PF14833">
    <property type="entry name" value="NAD_binding_11"/>
    <property type="match status" value="1"/>
</dbReference>
<comment type="caution">
    <text evidence="6">The sequence shown here is derived from an EMBL/GenBank/DDBJ whole genome shotgun (WGS) entry which is preliminary data.</text>
</comment>
<dbReference type="Gene3D" id="1.10.1040.10">
    <property type="entry name" value="N-(1-d-carboxylethyl)-l-norvaline Dehydrogenase, domain 2"/>
    <property type="match status" value="1"/>
</dbReference>
<evidence type="ECO:0000259" key="5">
    <source>
        <dbReference type="Pfam" id="PF14833"/>
    </source>
</evidence>
<evidence type="ECO:0000259" key="3">
    <source>
        <dbReference type="Pfam" id="PF03446"/>
    </source>
</evidence>
<proteinExistence type="inferred from homology"/>
<dbReference type="InterPro" id="IPR036291">
    <property type="entry name" value="NAD(P)-bd_dom_sf"/>
</dbReference>
<dbReference type="SUPFAM" id="SSF51735">
    <property type="entry name" value="NAD(P)-binding Rossmann-fold domains"/>
    <property type="match status" value="1"/>
</dbReference>
<dbReference type="SUPFAM" id="SSF48179">
    <property type="entry name" value="6-phosphogluconate dehydrogenase C-terminal domain-like"/>
    <property type="match status" value="1"/>
</dbReference>
<feature type="region of interest" description="Disordered" evidence="2">
    <location>
        <begin position="295"/>
        <end position="317"/>
    </location>
</feature>
<keyword evidence="7" id="KW-1185">Reference proteome</keyword>
<evidence type="ECO:0000259" key="4">
    <source>
        <dbReference type="Pfam" id="PF07238"/>
    </source>
</evidence>
<protein>
    <submittedName>
        <fullName evidence="6">NAD(P)-binding domain-containing protein</fullName>
    </submittedName>
</protein>
<dbReference type="InterPro" id="IPR002204">
    <property type="entry name" value="3-OH-isobutyrate_DH-rel_CS"/>
</dbReference>
<evidence type="ECO:0000256" key="1">
    <source>
        <dbReference type="ARBA" id="ARBA00009080"/>
    </source>
</evidence>
<evidence type="ECO:0000313" key="6">
    <source>
        <dbReference type="EMBL" id="MEB3100989.1"/>
    </source>
</evidence>
<evidence type="ECO:0000313" key="7">
    <source>
        <dbReference type="Proteomes" id="UP001310386"/>
    </source>
</evidence>
<dbReference type="Gene3D" id="3.40.50.720">
    <property type="entry name" value="NAD(P)-binding Rossmann-like Domain"/>
    <property type="match status" value="1"/>
</dbReference>
<gene>
    <name evidence="6" type="ORF">VF724_04865</name>
</gene>
<dbReference type="PANTHER" id="PTHR43060:SF15">
    <property type="entry name" value="3-HYDROXYISOBUTYRATE DEHYDROGENASE-LIKE 1, MITOCHONDRIAL-RELATED"/>
    <property type="match status" value="1"/>
</dbReference>
<dbReference type="InterPro" id="IPR008927">
    <property type="entry name" value="6-PGluconate_DH-like_C_sf"/>
</dbReference>
<feature type="domain" description="3-hydroxyisobutyrate dehydrogenase-like NAD-binding" evidence="5">
    <location>
        <begin position="165"/>
        <end position="285"/>
    </location>
</feature>
<dbReference type="RefSeq" id="WP_371753106.1">
    <property type="nucleotide sequence ID" value="NZ_JAYJLD010000005.1"/>
</dbReference>
<feature type="compositionally biased region" description="Polar residues" evidence="2">
    <location>
        <begin position="301"/>
        <end position="311"/>
    </location>
</feature>
<comment type="similarity">
    <text evidence="1">Belongs to the HIBADH-related family.</text>
</comment>
<dbReference type="InterPro" id="IPR006115">
    <property type="entry name" value="6PGDH_NADP-bd"/>
</dbReference>
<dbReference type="InterPro" id="IPR013328">
    <property type="entry name" value="6PGD_dom2"/>
</dbReference>
<dbReference type="PANTHER" id="PTHR43060">
    <property type="entry name" value="3-HYDROXYISOBUTYRATE DEHYDROGENASE-LIKE 1, MITOCHONDRIAL-RELATED"/>
    <property type="match status" value="1"/>
</dbReference>